<dbReference type="Proteomes" id="UP000064007">
    <property type="component" value="Chromosome 1"/>
</dbReference>
<comment type="catalytic activity">
    <reaction evidence="8">
        <text>P(1),P(4)-bis(5'-adenosyl) tetraphosphate + H2O = 2 ADP + 2 H(+)</text>
        <dbReference type="Rhea" id="RHEA:24252"/>
        <dbReference type="ChEBI" id="CHEBI:15377"/>
        <dbReference type="ChEBI" id="CHEBI:15378"/>
        <dbReference type="ChEBI" id="CHEBI:58141"/>
        <dbReference type="ChEBI" id="CHEBI:456216"/>
        <dbReference type="EC" id="3.6.1.41"/>
    </reaction>
</comment>
<dbReference type="KEGG" id="mbat:BN1208_0296"/>
<dbReference type="OrthoDB" id="9807890at2"/>
<organism evidence="10 11">
    <name type="scientific">Candidatus Methylopumilus planktonicus</name>
    <dbReference type="NCBI Taxonomy" id="1581557"/>
    <lineage>
        <taxon>Bacteria</taxon>
        <taxon>Pseudomonadati</taxon>
        <taxon>Pseudomonadota</taxon>
        <taxon>Betaproteobacteria</taxon>
        <taxon>Nitrosomonadales</taxon>
        <taxon>Methylophilaceae</taxon>
        <taxon>Candidatus Methylopumilus</taxon>
    </lineage>
</organism>
<evidence type="ECO:0000256" key="8">
    <source>
        <dbReference type="ARBA" id="ARBA00049417"/>
    </source>
</evidence>
<reference evidence="11" key="1">
    <citation type="submission" date="2014-12" db="EMBL/GenBank/DDBJ databases">
        <authorList>
            <person name="Salcher M.M."/>
        </authorList>
    </citation>
    <scope>NUCLEOTIDE SEQUENCE [LARGE SCALE GENOMIC DNA]</scope>
    <source>
        <strain evidence="11">MMS-10A-171</strain>
    </source>
</reference>
<dbReference type="AlphaFoldDB" id="A0A0D6ETW4"/>
<evidence type="ECO:0000313" key="11">
    <source>
        <dbReference type="Proteomes" id="UP000064007"/>
    </source>
</evidence>
<dbReference type="NCBIfam" id="NF001204">
    <property type="entry name" value="PRK00166.1"/>
    <property type="match status" value="1"/>
</dbReference>
<accession>A0A0D6ETW4</accession>
<dbReference type="SUPFAM" id="SSF56300">
    <property type="entry name" value="Metallo-dependent phosphatases"/>
    <property type="match status" value="1"/>
</dbReference>
<comment type="function">
    <text evidence="1">Hydrolyzes diadenosine 5',5'''-P1,P4-tetraphosphate to yield ADP.</text>
</comment>
<dbReference type="EMBL" id="LN827929">
    <property type="protein sequence ID" value="CEZ19190.1"/>
    <property type="molecule type" value="Genomic_DNA"/>
</dbReference>
<protein>
    <recommendedName>
        <fullName evidence="3">bis(5'-nucleosyl)-tetraphosphatase (symmetrical)</fullName>
        <ecNumber evidence="3">3.6.1.41</ecNumber>
    </recommendedName>
    <alternativeName>
        <fullName evidence="6">Ap4A hydrolase</fullName>
    </alternativeName>
    <alternativeName>
        <fullName evidence="5">Diadenosine 5',5'''-P1,P4-tetraphosphate pyrophosphohydrolase</fullName>
    </alternativeName>
    <alternativeName>
        <fullName evidence="7">Diadenosine tetraphosphatase</fullName>
    </alternativeName>
</protein>
<dbReference type="Pfam" id="PF00149">
    <property type="entry name" value="Metallophos"/>
    <property type="match status" value="1"/>
</dbReference>
<dbReference type="STRING" id="1581557.BN1208_0296"/>
<evidence type="ECO:0000256" key="6">
    <source>
        <dbReference type="ARBA" id="ARBA00032248"/>
    </source>
</evidence>
<evidence type="ECO:0000313" key="10">
    <source>
        <dbReference type="EMBL" id="CEZ19190.1"/>
    </source>
</evidence>
<evidence type="ECO:0000256" key="5">
    <source>
        <dbReference type="ARBA" id="ARBA00031248"/>
    </source>
</evidence>
<sequence length="270" mass="30862">MAIYAIGDIQGCYYSFLDLLKIIKFKRGRDQLWLAGDLINRGNGSLEILRWCYKNKSSVTAVLGNHDLHALAIKYKVIEPDDEDTLSRLLKAKDSDLLFKWLRSLPLVHYEKKHLMVHAGLMPQWTVKDALKFSKEVSVQLRSKKYVEFLSSIYGNKPDKWSSTLSKNDKARIIINATTRLRALSSDGAIDFTYKGELKNMPKKLKAWFDFPKRKTKDNIIIFGHWSALGLVTRGDIYSIDTGCVWGRALTAIRLDDKTVFSVKANSKDI</sequence>
<keyword evidence="11" id="KW-1185">Reference proteome</keyword>
<dbReference type="PANTHER" id="PTHR40942:SF4">
    <property type="entry name" value="CYTOCHROME C5"/>
    <property type="match status" value="1"/>
</dbReference>
<evidence type="ECO:0000256" key="7">
    <source>
        <dbReference type="ARBA" id="ARBA00033210"/>
    </source>
</evidence>
<dbReference type="InterPro" id="IPR004617">
    <property type="entry name" value="ApaH"/>
</dbReference>
<dbReference type="CDD" id="cd07422">
    <property type="entry name" value="MPP_ApaH"/>
    <property type="match status" value="1"/>
</dbReference>
<dbReference type="EC" id="3.6.1.41" evidence="3"/>
<evidence type="ECO:0000259" key="9">
    <source>
        <dbReference type="Pfam" id="PF00149"/>
    </source>
</evidence>
<dbReference type="InterPro" id="IPR004843">
    <property type="entry name" value="Calcineurin-like_PHP"/>
</dbReference>
<gene>
    <name evidence="10" type="primary">apaH</name>
    <name evidence="10" type="ORF">BN1208_0296</name>
</gene>
<feature type="domain" description="Calcineurin-like phosphoesterase" evidence="9">
    <location>
        <begin position="1"/>
        <end position="166"/>
    </location>
</feature>
<comment type="similarity">
    <text evidence="2">Belongs to the Ap4A hydrolase family.</text>
</comment>
<dbReference type="PANTHER" id="PTHR40942">
    <property type="match status" value="1"/>
</dbReference>
<dbReference type="PIRSF" id="PIRSF000903">
    <property type="entry name" value="B5n-ttraPtase_sm"/>
    <property type="match status" value="1"/>
</dbReference>
<evidence type="ECO:0000256" key="1">
    <source>
        <dbReference type="ARBA" id="ARBA00003413"/>
    </source>
</evidence>
<evidence type="ECO:0000256" key="3">
    <source>
        <dbReference type="ARBA" id="ARBA00012506"/>
    </source>
</evidence>
<dbReference type="GO" id="GO:0008803">
    <property type="term" value="F:bis(5'-nucleosyl)-tetraphosphatase (symmetrical) activity"/>
    <property type="evidence" value="ECO:0007669"/>
    <property type="project" value="UniProtKB-EC"/>
</dbReference>
<dbReference type="Gene3D" id="3.60.21.10">
    <property type="match status" value="1"/>
</dbReference>
<name>A0A0D6ETW4_9PROT</name>
<dbReference type="HOGENOM" id="CLU_056184_2_0_4"/>
<keyword evidence="4 10" id="KW-0378">Hydrolase</keyword>
<evidence type="ECO:0000256" key="4">
    <source>
        <dbReference type="ARBA" id="ARBA00022801"/>
    </source>
</evidence>
<dbReference type="NCBIfam" id="TIGR00668">
    <property type="entry name" value="apaH"/>
    <property type="match status" value="1"/>
</dbReference>
<evidence type="ECO:0000256" key="2">
    <source>
        <dbReference type="ARBA" id="ARBA00005419"/>
    </source>
</evidence>
<dbReference type="InterPro" id="IPR029052">
    <property type="entry name" value="Metallo-depent_PP-like"/>
</dbReference>
<dbReference type="RefSeq" id="WP_046487155.1">
    <property type="nucleotide sequence ID" value="NZ_LN827929.1"/>
</dbReference>
<proteinExistence type="inferred from homology"/>